<dbReference type="Gene3D" id="3.10.129.10">
    <property type="entry name" value="Hotdog Thioesterase"/>
    <property type="match status" value="1"/>
</dbReference>
<evidence type="ECO:0000256" key="2">
    <source>
        <dbReference type="ARBA" id="ARBA00022801"/>
    </source>
</evidence>
<dbReference type="Pfam" id="PF13279">
    <property type="entry name" value="4HBT_2"/>
    <property type="match status" value="1"/>
</dbReference>
<proteinExistence type="inferred from homology"/>
<dbReference type="AlphaFoldDB" id="A0A381REJ5"/>
<dbReference type="PANTHER" id="PTHR31793:SF27">
    <property type="entry name" value="NOVEL THIOESTERASE SUPERFAMILY DOMAIN AND SAPOSIN A-TYPE DOMAIN CONTAINING PROTEIN (0610012H03RIK)"/>
    <property type="match status" value="1"/>
</dbReference>
<dbReference type="InterPro" id="IPR050563">
    <property type="entry name" value="4-hydroxybenzoyl-CoA_TE"/>
</dbReference>
<name>A0A381REJ5_9ZZZZ</name>
<dbReference type="EMBL" id="UINC01001869">
    <property type="protein sequence ID" value="SUZ90130.1"/>
    <property type="molecule type" value="Genomic_DNA"/>
</dbReference>
<reference evidence="3" key="1">
    <citation type="submission" date="2018-05" db="EMBL/GenBank/DDBJ databases">
        <authorList>
            <person name="Lanie J.A."/>
            <person name="Ng W.-L."/>
            <person name="Kazmierczak K.M."/>
            <person name="Andrzejewski T.M."/>
            <person name="Davidsen T.M."/>
            <person name="Wayne K.J."/>
            <person name="Tettelin H."/>
            <person name="Glass J.I."/>
            <person name="Rusch D."/>
            <person name="Podicherti R."/>
            <person name="Tsui H.-C.T."/>
            <person name="Winkler M.E."/>
        </authorList>
    </citation>
    <scope>NUCLEOTIDE SEQUENCE</scope>
</reference>
<feature type="non-terminal residue" evidence="3">
    <location>
        <position position="1"/>
    </location>
</feature>
<gene>
    <name evidence="3" type="ORF">METZ01_LOCUS42984</name>
</gene>
<evidence type="ECO:0000313" key="3">
    <source>
        <dbReference type="EMBL" id="SUZ90130.1"/>
    </source>
</evidence>
<dbReference type="PANTHER" id="PTHR31793">
    <property type="entry name" value="4-HYDROXYBENZOYL-COA THIOESTERASE FAMILY MEMBER"/>
    <property type="match status" value="1"/>
</dbReference>
<dbReference type="SUPFAM" id="SSF54637">
    <property type="entry name" value="Thioesterase/thiol ester dehydrase-isomerase"/>
    <property type="match status" value="1"/>
</dbReference>
<dbReference type="GO" id="GO:0047617">
    <property type="term" value="F:fatty acyl-CoA hydrolase activity"/>
    <property type="evidence" value="ECO:0007669"/>
    <property type="project" value="TreeGrafter"/>
</dbReference>
<dbReference type="CDD" id="cd00586">
    <property type="entry name" value="4HBT"/>
    <property type="match status" value="1"/>
</dbReference>
<sequence>VAYTQTIRVRYGEVDRQGVVFNAHYLAYLDDVSDSWLRTLDADFESTGWELMLRRADLTWHGPAGVHDELVVTAEVVRWGTTSFDMAFDVRVEDRVVLTATVYYVGVSVGDHEPMVPPQAIRAHLGG</sequence>
<keyword evidence="2" id="KW-0378">Hydrolase</keyword>
<organism evidence="3">
    <name type="scientific">marine metagenome</name>
    <dbReference type="NCBI Taxonomy" id="408172"/>
    <lineage>
        <taxon>unclassified sequences</taxon>
        <taxon>metagenomes</taxon>
        <taxon>ecological metagenomes</taxon>
    </lineage>
</organism>
<protein>
    <submittedName>
        <fullName evidence="3">Uncharacterized protein</fullName>
    </submittedName>
</protein>
<accession>A0A381REJ5</accession>
<dbReference type="InterPro" id="IPR029069">
    <property type="entry name" value="HotDog_dom_sf"/>
</dbReference>
<evidence type="ECO:0000256" key="1">
    <source>
        <dbReference type="ARBA" id="ARBA00005953"/>
    </source>
</evidence>
<comment type="similarity">
    <text evidence="1">Belongs to the 4-hydroxybenzoyl-CoA thioesterase family.</text>
</comment>